<accession>A0A7J6VKA4</accession>
<comment type="caution">
    <text evidence="2">The sequence shown here is derived from an EMBL/GenBank/DDBJ whole genome shotgun (WGS) entry which is preliminary data.</text>
</comment>
<evidence type="ECO:0000313" key="3">
    <source>
        <dbReference type="Proteomes" id="UP000554482"/>
    </source>
</evidence>
<name>A0A7J6VKA4_THATH</name>
<dbReference type="AlphaFoldDB" id="A0A7J6VKA4"/>
<keyword evidence="1" id="KW-0812">Transmembrane</keyword>
<dbReference type="EMBL" id="JABWDY010030533">
    <property type="protein sequence ID" value="KAF5185556.1"/>
    <property type="molecule type" value="Genomic_DNA"/>
</dbReference>
<sequence>MGNNSRSADPKTSRGPHIQISYALNLILSGLGDSIMLAINLGGKKRTEPQTFTVVIKAINTSQLVYQEPPSVDNPNVLHHSHWQKESTHYVVAAYSKPGSVKGHPEVLSTRP</sequence>
<proteinExistence type="predicted"/>
<keyword evidence="3" id="KW-1185">Reference proteome</keyword>
<reference evidence="2 3" key="1">
    <citation type="submission" date="2020-06" db="EMBL/GenBank/DDBJ databases">
        <title>Transcriptomic and genomic resources for Thalictrum thalictroides and T. hernandezii: Facilitating candidate gene discovery in an emerging model plant lineage.</title>
        <authorList>
            <person name="Arias T."/>
            <person name="Riano-Pachon D.M."/>
            <person name="Di Stilio V.S."/>
        </authorList>
    </citation>
    <scope>NUCLEOTIDE SEQUENCE [LARGE SCALE GENOMIC DNA]</scope>
    <source>
        <strain evidence="3">cv. WT478/WT964</strain>
        <tissue evidence="2">Leaves</tissue>
    </source>
</reference>
<evidence type="ECO:0000256" key="1">
    <source>
        <dbReference type="SAM" id="Phobius"/>
    </source>
</evidence>
<evidence type="ECO:0000313" key="2">
    <source>
        <dbReference type="EMBL" id="KAF5185556.1"/>
    </source>
</evidence>
<feature type="transmembrane region" description="Helical" evidence="1">
    <location>
        <begin position="20"/>
        <end position="41"/>
    </location>
</feature>
<organism evidence="2 3">
    <name type="scientific">Thalictrum thalictroides</name>
    <name type="common">Rue-anemone</name>
    <name type="synonym">Anemone thalictroides</name>
    <dbReference type="NCBI Taxonomy" id="46969"/>
    <lineage>
        <taxon>Eukaryota</taxon>
        <taxon>Viridiplantae</taxon>
        <taxon>Streptophyta</taxon>
        <taxon>Embryophyta</taxon>
        <taxon>Tracheophyta</taxon>
        <taxon>Spermatophyta</taxon>
        <taxon>Magnoliopsida</taxon>
        <taxon>Ranunculales</taxon>
        <taxon>Ranunculaceae</taxon>
        <taxon>Thalictroideae</taxon>
        <taxon>Thalictrum</taxon>
    </lineage>
</organism>
<protein>
    <submittedName>
        <fullName evidence="2">Uncharacterized protein</fullName>
    </submittedName>
</protein>
<keyword evidence="1" id="KW-1133">Transmembrane helix</keyword>
<gene>
    <name evidence="2" type="ORF">FRX31_024858</name>
</gene>
<keyword evidence="1" id="KW-0472">Membrane</keyword>
<dbReference type="Proteomes" id="UP000554482">
    <property type="component" value="Unassembled WGS sequence"/>
</dbReference>